<sequence>MTGNAHGGHVAKPNEGDASTSDSNRHSIGDQGKEQAKRAGRDPSAVAAAAEQEGHYTSTEAVEGSGGYTSAQDPVQEGEYTDKDKPVVDEPETEGGYTDRDR</sequence>
<organism evidence="2 3">
    <name type="scientific">Arthrobacter cheniae</name>
    <dbReference type="NCBI Taxonomy" id="1258888"/>
    <lineage>
        <taxon>Bacteria</taxon>
        <taxon>Bacillati</taxon>
        <taxon>Actinomycetota</taxon>
        <taxon>Actinomycetes</taxon>
        <taxon>Micrococcales</taxon>
        <taxon>Micrococcaceae</taxon>
        <taxon>Arthrobacter</taxon>
    </lineage>
</organism>
<gene>
    <name evidence="2" type="ORF">D6T63_18470</name>
</gene>
<keyword evidence="3" id="KW-1185">Reference proteome</keyword>
<feature type="region of interest" description="Disordered" evidence="1">
    <location>
        <begin position="1"/>
        <end position="102"/>
    </location>
</feature>
<evidence type="ECO:0000256" key="1">
    <source>
        <dbReference type="SAM" id="MobiDB-lite"/>
    </source>
</evidence>
<evidence type="ECO:0000313" key="3">
    <source>
        <dbReference type="Proteomes" id="UP000272560"/>
    </source>
</evidence>
<reference evidence="2 3" key="1">
    <citation type="submission" date="2018-09" db="EMBL/GenBank/DDBJ databases">
        <title>Novel species of Arthrobacter.</title>
        <authorList>
            <person name="Liu Q."/>
            <person name="Xin Y.-H."/>
        </authorList>
    </citation>
    <scope>NUCLEOTIDE SEQUENCE [LARGE SCALE GENOMIC DNA]</scope>
    <source>
        <strain evidence="2 3">Hz2</strain>
    </source>
</reference>
<name>A0A3A5M902_9MICC</name>
<proteinExistence type="predicted"/>
<feature type="compositionally biased region" description="Basic and acidic residues" evidence="1">
    <location>
        <begin position="23"/>
        <end position="41"/>
    </location>
</feature>
<dbReference type="RefSeq" id="WP_120150791.1">
    <property type="nucleotide sequence ID" value="NZ_QZVT01000018.1"/>
</dbReference>
<dbReference type="OrthoDB" id="4950967at2"/>
<dbReference type="Proteomes" id="UP000272560">
    <property type="component" value="Unassembled WGS sequence"/>
</dbReference>
<dbReference type="EMBL" id="QZVT01000018">
    <property type="protein sequence ID" value="RJT74897.1"/>
    <property type="molecule type" value="Genomic_DNA"/>
</dbReference>
<comment type="caution">
    <text evidence="2">The sequence shown here is derived from an EMBL/GenBank/DDBJ whole genome shotgun (WGS) entry which is preliminary data.</text>
</comment>
<evidence type="ECO:0000313" key="2">
    <source>
        <dbReference type="EMBL" id="RJT74897.1"/>
    </source>
</evidence>
<dbReference type="AlphaFoldDB" id="A0A3A5M902"/>
<protein>
    <submittedName>
        <fullName evidence="2">Uncharacterized protein</fullName>
    </submittedName>
</protein>
<accession>A0A3A5M902</accession>